<dbReference type="EMBL" id="SNZV01000005">
    <property type="protein sequence ID" value="TDS12877.1"/>
    <property type="molecule type" value="Genomic_DNA"/>
</dbReference>
<dbReference type="AlphaFoldDB" id="A0A4R7CY62"/>
<evidence type="ECO:0000256" key="1">
    <source>
        <dbReference type="SAM" id="MobiDB-lite"/>
    </source>
</evidence>
<accession>A0A4R7CY62</accession>
<sequence length="46" mass="5255">MQISAGEPNNHIDSAYDTQRQKHGNEIHNRPSILMDGRFIICIFVS</sequence>
<name>A0A4R7CY62_9SPHI</name>
<evidence type="ECO:0000313" key="3">
    <source>
        <dbReference type="Proteomes" id="UP000294752"/>
    </source>
</evidence>
<dbReference type="Proteomes" id="UP000294752">
    <property type="component" value="Unassembled WGS sequence"/>
</dbReference>
<protein>
    <submittedName>
        <fullName evidence="2">Uncharacterized protein</fullName>
    </submittedName>
</protein>
<comment type="caution">
    <text evidence="2">The sequence shown here is derived from an EMBL/GenBank/DDBJ whole genome shotgun (WGS) entry which is preliminary data.</text>
</comment>
<feature type="compositionally biased region" description="Basic and acidic residues" evidence="1">
    <location>
        <begin position="19"/>
        <end position="29"/>
    </location>
</feature>
<keyword evidence="3" id="KW-1185">Reference proteome</keyword>
<evidence type="ECO:0000313" key="2">
    <source>
        <dbReference type="EMBL" id="TDS12877.1"/>
    </source>
</evidence>
<gene>
    <name evidence="2" type="ORF">B0I21_1058</name>
</gene>
<reference evidence="2 3" key="1">
    <citation type="submission" date="2019-03" db="EMBL/GenBank/DDBJ databases">
        <title>Genomic Encyclopedia of Type Strains, Phase III (KMG-III): the genomes of soil and plant-associated and newly described type strains.</title>
        <authorList>
            <person name="Whitman W."/>
        </authorList>
    </citation>
    <scope>NUCLEOTIDE SEQUENCE [LARGE SCALE GENOMIC DNA]</scope>
    <source>
        <strain evidence="2 3">CGMCC 1.12801</strain>
    </source>
</reference>
<feature type="region of interest" description="Disordered" evidence="1">
    <location>
        <begin position="1"/>
        <end position="29"/>
    </location>
</feature>
<proteinExistence type="predicted"/>
<organism evidence="2 3">
    <name type="scientific">Sphingobacterium paludis</name>
    <dbReference type="NCBI Taxonomy" id="1476465"/>
    <lineage>
        <taxon>Bacteria</taxon>
        <taxon>Pseudomonadati</taxon>
        <taxon>Bacteroidota</taxon>
        <taxon>Sphingobacteriia</taxon>
        <taxon>Sphingobacteriales</taxon>
        <taxon>Sphingobacteriaceae</taxon>
        <taxon>Sphingobacterium</taxon>
    </lineage>
</organism>